<sequence>MNYFISIFTGIILSVMISLNGQVGNIAGNYASSIIIHFVGLIGIILVLIFTKSKIGNLKGIPFYMFTGGLIGILTVLFTNASFAGLGVSLTVSLSLLGQLVISLVIDHFGYFNMPVVEFNKKKILGLVIIVAGIYVMTLS</sequence>
<dbReference type="Proteomes" id="UP001198983">
    <property type="component" value="Chromosome"/>
</dbReference>
<accession>A0AAX2ZJV5</accession>
<name>A0AAX2ZJV5_9FIRM</name>
<gene>
    <name evidence="2" type="ORF">JW646_09575</name>
</gene>
<feature type="transmembrane region" description="Helical" evidence="1">
    <location>
        <begin position="30"/>
        <end position="51"/>
    </location>
</feature>
<reference evidence="2 3" key="1">
    <citation type="journal article" date="2023" name="Int. J. Syst. Evol. Microbiol.">
        <title>Terrisporobacter hibernicus sp. nov., isolated from bovine faeces in Northern Ireland.</title>
        <authorList>
            <person name="Mitchell M."/>
            <person name="Nguyen S.V."/>
            <person name="Connor M."/>
            <person name="Fairley D.J."/>
            <person name="Donoghue O."/>
            <person name="Marshall H."/>
            <person name="Koolman L."/>
            <person name="McMullan G."/>
            <person name="Schaffer K.E."/>
            <person name="McGrath J.W."/>
            <person name="Fanning S."/>
        </authorList>
    </citation>
    <scope>NUCLEOTIDE SEQUENCE [LARGE SCALE GENOMIC DNA]</scope>
    <source>
        <strain evidence="2 3">MCA3</strain>
    </source>
</reference>
<keyword evidence="1" id="KW-1133">Transmembrane helix</keyword>
<proteinExistence type="predicted"/>
<feature type="transmembrane region" description="Helical" evidence="1">
    <location>
        <begin position="92"/>
        <end position="112"/>
    </location>
</feature>
<dbReference type="GO" id="GO:0005886">
    <property type="term" value="C:plasma membrane"/>
    <property type="evidence" value="ECO:0007669"/>
    <property type="project" value="TreeGrafter"/>
</dbReference>
<dbReference type="EMBL" id="CP081135">
    <property type="protein sequence ID" value="UEL49613.1"/>
    <property type="molecule type" value="Genomic_DNA"/>
</dbReference>
<evidence type="ECO:0000313" key="2">
    <source>
        <dbReference type="EMBL" id="UEL49613.1"/>
    </source>
</evidence>
<dbReference type="PANTHER" id="PTHR34821">
    <property type="entry name" value="INNER MEMBRANE PROTEIN YDCZ"/>
    <property type="match status" value="1"/>
</dbReference>
<keyword evidence="1" id="KW-0472">Membrane</keyword>
<dbReference type="RefSeq" id="WP_228417319.1">
    <property type="nucleotide sequence ID" value="NZ_CP081135.1"/>
</dbReference>
<keyword evidence="1" id="KW-0812">Transmembrane</keyword>
<keyword evidence="3" id="KW-1185">Reference proteome</keyword>
<feature type="transmembrane region" description="Helical" evidence="1">
    <location>
        <begin position="124"/>
        <end position="139"/>
    </location>
</feature>
<feature type="transmembrane region" description="Helical" evidence="1">
    <location>
        <begin position="63"/>
        <end position="86"/>
    </location>
</feature>
<dbReference type="KEGG" id="tem:JW646_09575"/>
<dbReference type="AlphaFoldDB" id="A0AAX2ZJV5"/>
<dbReference type="InterPro" id="IPR006750">
    <property type="entry name" value="YdcZ"/>
</dbReference>
<evidence type="ECO:0000313" key="3">
    <source>
        <dbReference type="Proteomes" id="UP001198983"/>
    </source>
</evidence>
<protein>
    <submittedName>
        <fullName evidence="2">DMT family transporter</fullName>
    </submittedName>
</protein>
<dbReference type="PANTHER" id="PTHR34821:SF2">
    <property type="entry name" value="INNER MEMBRANE PROTEIN YDCZ"/>
    <property type="match status" value="1"/>
</dbReference>
<evidence type="ECO:0000256" key="1">
    <source>
        <dbReference type="SAM" id="Phobius"/>
    </source>
</evidence>
<dbReference type="Pfam" id="PF04657">
    <property type="entry name" value="DMT_YdcZ"/>
    <property type="match status" value="1"/>
</dbReference>
<organism evidence="2 3">
    <name type="scientific">Terrisporobacter hibernicus</name>
    <dbReference type="NCBI Taxonomy" id="2813371"/>
    <lineage>
        <taxon>Bacteria</taxon>
        <taxon>Bacillati</taxon>
        <taxon>Bacillota</taxon>
        <taxon>Clostridia</taxon>
        <taxon>Peptostreptococcales</taxon>
        <taxon>Peptostreptococcaceae</taxon>
        <taxon>Terrisporobacter</taxon>
    </lineage>
</organism>